<dbReference type="InterPro" id="IPR015942">
    <property type="entry name" value="Asp/Glu/hydantoin_racemase"/>
</dbReference>
<accession>A0A8G2MM92</accession>
<gene>
    <name evidence="2" type="ORF">E0H31_33920</name>
</gene>
<name>A0A8G2MM92_RHILV</name>
<comment type="similarity">
    <text evidence="1">Belongs to the HyuE racemase family.</text>
</comment>
<organism evidence="2 3">
    <name type="scientific">Rhizobium leguminosarum bv. viciae</name>
    <dbReference type="NCBI Taxonomy" id="387"/>
    <lineage>
        <taxon>Bacteria</taxon>
        <taxon>Pseudomonadati</taxon>
        <taxon>Pseudomonadota</taxon>
        <taxon>Alphaproteobacteria</taxon>
        <taxon>Hyphomicrobiales</taxon>
        <taxon>Rhizobiaceae</taxon>
        <taxon>Rhizobium/Agrobacterium group</taxon>
        <taxon>Rhizobium</taxon>
    </lineage>
</organism>
<dbReference type="Proteomes" id="UP000291866">
    <property type="component" value="Unassembled WGS sequence"/>
</dbReference>
<evidence type="ECO:0000256" key="1">
    <source>
        <dbReference type="ARBA" id="ARBA00038414"/>
    </source>
</evidence>
<comment type="caution">
    <text evidence="2">The sequence shown here is derived from an EMBL/GenBank/DDBJ whole genome shotgun (WGS) entry which is preliminary data.</text>
</comment>
<protein>
    <submittedName>
        <fullName evidence="2">Aspartate/glutamate racemase family protein</fullName>
    </submittedName>
</protein>
<dbReference type="PANTHER" id="PTHR28047:SF5">
    <property type="entry name" value="PROTEIN DCG1"/>
    <property type="match status" value="1"/>
</dbReference>
<sequence length="226" mass="23169">MTHIVIINPNTSEATTAMMTDIARQSVPAGISVEGVTAARGVPMILNGNELAASADGVVQMGLTAASRADGIIVSAFGDPGLEPLRQMTDIPIIGICEASMLEAAFGGRRFGIATVTPDLVESFAAKAVSLGLANLFTGTRLTSGDPISLSFEPERLQTALAIAVKECLDFDGAEVVIIGGGPLGRAAAQLQQQLSAPVIAPIESATKLLLKRMFPLASVAASLAQ</sequence>
<dbReference type="RefSeq" id="WP_011649194.1">
    <property type="nucleotide sequence ID" value="NZ_SJLU01000028.1"/>
</dbReference>
<proteinExistence type="inferred from homology"/>
<dbReference type="OMA" id="ATTQMMV"/>
<dbReference type="GO" id="GO:0047661">
    <property type="term" value="F:amino-acid racemase activity"/>
    <property type="evidence" value="ECO:0007669"/>
    <property type="project" value="InterPro"/>
</dbReference>
<evidence type="ECO:0000313" key="2">
    <source>
        <dbReference type="EMBL" id="TBX85609.1"/>
    </source>
</evidence>
<dbReference type="InterPro" id="IPR052186">
    <property type="entry name" value="Hydantoin_racemase-like"/>
</dbReference>
<dbReference type="PANTHER" id="PTHR28047">
    <property type="entry name" value="PROTEIN DCG1"/>
    <property type="match status" value="1"/>
</dbReference>
<dbReference type="Gene3D" id="3.40.50.12500">
    <property type="match status" value="1"/>
</dbReference>
<reference evidence="2 3" key="1">
    <citation type="submission" date="2019-02" db="EMBL/GenBank/DDBJ databases">
        <title>The competitiveness to form nodules shapes the capacities of Rhizobium leguminosarum sv viciae communities to promote symbiosis with specific hosts.</title>
        <authorList>
            <person name="Boivin S."/>
            <person name="Lepetit M."/>
        </authorList>
    </citation>
    <scope>NUCLEOTIDE SEQUENCE [LARGE SCALE GENOMIC DNA]</scope>
    <source>
        <strain evidence="2 3">SPF4F3</strain>
    </source>
</reference>
<evidence type="ECO:0000313" key="3">
    <source>
        <dbReference type="Proteomes" id="UP000291866"/>
    </source>
</evidence>
<dbReference type="GeneID" id="303211730"/>
<dbReference type="AlphaFoldDB" id="A0A8G2MM92"/>
<dbReference type="Pfam" id="PF01177">
    <property type="entry name" value="Asp_Glu_race"/>
    <property type="match status" value="1"/>
</dbReference>
<dbReference type="EMBL" id="SJLU01000028">
    <property type="protein sequence ID" value="TBX85609.1"/>
    <property type="molecule type" value="Genomic_DNA"/>
</dbReference>
<dbReference type="InterPro" id="IPR053714">
    <property type="entry name" value="Iso_Racemase_Enz_sf"/>
</dbReference>